<proteinExistence type="predicted"/>
<evidence type="ECO:0008006" key="2">
    <source>
        <dbReference type="Google" id="ProtNLM"/>
    </source>
</evidence>
<dbReference type="Gene3D" id="2.60.120.620">
    <property type="entry name" value="q2cbj1_9rhob like domain"/>
    <property type="match status" value="1"/>
</dbReference>
<protein>
    <recommendedName>
        <fullName evidence="2">Prolyl 4-hydroxylase alpha subunit Fe(2+) 2OG dioxygenase domain-containing protein</fullName>
    </recommendedName>
</protein>
<dbReference type="AlphaFoldDB" id="A0A382IDD4"/>
<sequence length="201" mass="21983">MGETAGSMSSRRLTDESVFTELSSKGFCFLPSYLPSEQVKTLAAAARRLHSPWSDLPPEQLPPSGTLPAPNAFPSKSAGFPFEETCLNHAIVAPDTISLAKRWLGTEQICMRGSGCSVRYPGFVDGTGRHVDGFSLLPTKSANRSHNQLKFWYYLSDVESEMAPTSFWPTQWDEVGPHVVGDEQKITGSAGSLVVFSIFTY</sequence>
<reference evidence="1" key="1">
    <citation type="submission" date="2018-05" db="EMBL/GenBank/DDBJ databases">
        <authorList>
            <person name="Lanie J.A."/>
            <person name="Ng W.-L."/>
            <person name="Kazmierczak K.M."/>
            <person name="Andrzejewski T.M."/>
            <person name="Davidsen T.M."/>
            <person name="Wayne K.J."/>
            <person name="Tettelin H."/>
            <person name="Glass J.I."/>
            <person name="Rusch D."/>
            <person name="Podicherti R."/>
            <person name="Tsui H.-C.T."/>
            <person name="Winkler M.E."/>
        </authorList>
    </citation>
    <scope>NUCLEOTIDE SEQUENCE</scope>
</reference>
<evidence type="ECO:0000313" key="1">
    <source>
        <dbReference type="EMBL" id="SVB96943.1"/>
    </source>
</evidence>
<dbReference type="EMBL" id="UINC01066336">
    <property type="protein sequence ID" value="SVB96943.1"/>
    <property type="molecule type" value="Genomic_DNA"/>
</dbReference>
<accession>A0A382IDD4</accession>
<feature type="non-terminal residue" evidence="1">
    <location>
        <position position="201"/>
    </location>
</feature>
<name>A0A382IDD4_9ZZZZ</name>
<dbReference type="SUPFAM" id="SSF51197">
    <property type="entry name" value="Clavaminate synthase-like"/>
    <property type="match status" value="1"/>
</dbReference>
<organism evidence="1">
    <name type="scientific">marine metagenome</name>
    <dbReference type="NCBI Taxonomy" id="408172"/>
    <lineage>
        <taxon>unclassified sequences</taxon>
        <taxon>metagenomes</taxon>
        <taxon>ecological metagenomes</taxon>
    </lineage>
</organism>
<gene>
    <name evidence="1" type="ORF">METZ01_LOCUS249797</name>
</gene>